<evidence type="ECO:0000313" key="2">
    <source>
        <dbReference type="Proteomes" id="UP000789901"/>
    </source>
</evidence>
<name>A0ABN7UCE6_GIGMA</name>
<sequence length="42" mass="5018">THNAFGKEAKSFIANKNIIMHKYLYKTCDKSGYNIQKYKYQE</sequence>
<evidence type="ECO:0000313" key="1">
    <source>
        <dbReference type="EMBL" id="CAG8561957.1"/>
    </source>
</evidence>
<dbReference type="Proteomes" id="UP000789901">
    <property type="component" value="Unassembled WGS sequence"/>
</dbReference>
<gene>
    <name evidence="1" type="ORF">GMARGA_LOCUS5061</name>
</gene>
<feature type="non-terminal residue" evidence="1">
    <location>
        <position position="1"/>
    </location>
</feature>
<keyword evidence="2" id="KW-1185">Reference proteome</keyword>
<organism evidence="1 2">
    <name type="scientific">Gigaspora margarita</name>
    <dbReference type="NCBI Taxonomy" id="4874"/>
    <lineage>
        <taxon>Eukaryota</taxon>
        <taxon>Fungi</taxon>
        <taxon>Fungi incertae sedis</taxon>
        <taxon>Mucoromycota</taxon>
        <taxon>Glomeromycotina</taxon>
        <taxon>Glomeromycetes</taxon>
        <taxon>Diversisporales</taxon>
        <taxon>Gigasporaceae</taxon>
        <taxon>Gigaspora</taxon>
    </lineage>
</organism>
<accession>A0ABN7UCE6</accession>
<protein>
    <submittedName>
        <fullName evidence="1">5909_t:CDS:1</fullName>
    </submittedName>
</protein>
<dbReference type="EMBL" id="CAJVQB010002091">
    <property type="protein sequence ID" value="CAG8561957.1"/>
    <property type="molecule type" value="Genomic_DNA"/>
</dbReference>
<proteinExistence type="predicted"/>
<reference evidence="1 2" key="1">
    <citation type="submission" date="2021-06" db="EMBL/GenBank/DDBJ databases">
        <authorList>
            <person name="Kallberg Y."/>
            <person name="Tangrot J."/>
            <person name="Rosling A."/>
        </authorList>
    </citation>
    <scope>NUCLEOTIDE SEQUENCE [LARGE SCALE GENOMIC DNA]</scope>
    <source>
        <strain evidence="1 2">120-4 pot B 10/14</strain>
    </source>
</reference>
<comment type="caution">
    <text evidence="1">The sequence shown here is derived from an EMBL/GenBank/DDBJ whole genome shotgun (WGS) entry which is preliminary data.</text>
</comment>